<organism evidence="3 4">
    <name type="scientific">Castilleja foliolosa</name>
    <dbReference type="NCBI Taxonomy" id="1961234"/>
    <lineage>
        <taxon>Eukaryota</taxon>
        <taxon>Viridiplantae</taxon>
        <taxon>Streptophyta</taxon>
        <taxon>Embryophyta</taxon>
        <taxon>Tracheophyta</taxon>
        <taxon>Spermatophyta</taxon>
        <taxon>Magnoliopsida</taxon>
        <taxon>eudicotyledons</taxon>
        <taxon>Gunneridae</taxon>
        <taxon>Pentapetalae</taxon>
        <taxon>asterids</taxon>
        <taxon>lamiids</taxon>
        <taxon>Lamiales</taxon>
        <taxon>Orobanchaceae</taxon>
        <taxon>Pedicularideae</taxon>
        <taxon>Castillejinae</taxon>
        <taxon>Castilleja</taxon>
    </lineage>
</organism>
<dbReference type="Proteomes" id="UP001632038">
    <property type="component" value="Unassembled WGS sequence"/>
</dbReference>
<dbReference type="AlphaFoldDB" id="A0ABD3EMD5"/>
<dbReference type="EMBL" id="JAVIJP010000005">
    <property type="protein sequence ID" value="KAL3654339.1"/>
    <property type="molecule type" value="Genomic_DNA"/>
</dbReference>
<evidence type="ECO:0000259" key="2">
    <source>
        <dbReference type="Pfam" id="PF07127"/>
    </source>
</evidence>
<evidence type="ECO:0000313" key="3">
    <source>
        <dbReference type="EMBL" id="KAL3654339.1"/>
    </source>
</evidence>
<dbReference type="InterPro" id="IPR009810">
    <property type="entry name" value="Nodulin_late_dom"/>
</dbReference>
<gene>
    <name evidence="3" type="ORF">CASFOL_004020</name>
</gene>
<feature type="domain" description="Late nodulin" evidence="2">
    <location>
        <begin position="6"/>
        <end position="55"/>
    </location>
</feature>
<dbReference type="Pfam" id="PF07127">
    <property type="entry name" value="Nodulin_late"/>
    <property type="match status" value="1"/>
</dbReference>
<accession>A0ABD3EMD5</accession>
<keyword evidence="1" id="KW-0732">Signal</keyword>
<evidence type="ECO:0000313" key="4">
    <source>
        <dbReference type="Proteomes" id="UP001632038"/>
    </source>
</evidence>
<comment type="caution">
    <text evidence="3">The sequence shown here is derived from an EMBL/GenBank/DDBJ whole genome shotgun (WGS) entry which is preliminary data.</text>
</comment>
<keyword evidence="4" id="KW-1185">Reference proteome</keyword>
<reference evidence="4" key="1">
    <citation type="journal article" date="2024" name="IScience">
        <title>Strigolactones Initiate the Formation of Haustorium-like Structures in Castilleja.</title>
        <authorList>
            <person name="Buerger M."/>
            <person name="Peterson D."/>
            <person name="Chory J."/>
        </authorList>
    </citation>
    <scope>NUCLEOTIDE SEQUENCE [LARGE SCALE GENOMIC DNA]</scope>
</reference>
<name>A0ABD3EMD5_9LAMI</name>
<feature type="signal peptide" evidence="1">
    <location>
        <begin position="1"/>
        <end position="25"/>
    </location>
</feature>
<evidence type="ECO:0000256" key="1">
    <source>
        <dbReference type="SAM" id="SignalP"/>
    </source>
</evidence>
<feature type="chain" id="PRO_5044768167" description="Late nodulin domain-containing protein" evidence="1">
    <location>
        <begin position="26"/>
        <end position="67"/>
    </location>
</feature>
<protein>
    <recommendedName>
        <fullName evidence="2">Late nodulin domain-containing protein</fullName>
    </recommendedName>
</protein>
<sequence length="67" mass="7483">MASQKLIFFLFAFFLVAQVVTITLGYEIIPCKTTQDCRHLLTCIDILPKCVNGECICPVYPSAITIN</sequence>
<proteinExistence type="predicted"/>